<keyword evidence="3" id="KW-1185">Reference proteome</keyword>
<proteinExistence type="predicted"/>
<evidence type="ECO:0000256" key="1">
    <source>
        <dbReference type="SAM" id="MobiDB-lite"/>
    </source>
</evidence>
<feature type="region of interest" description="Disordered" evidence="1">
    <location>
        <begin position="145"/>
        <end position="185"/>
    </location>
</feature>
<organism evidence="2 3">
    <name type="scientific">Arachis hypogaea</name>
    <name type="common">Peanut</name>
    <dbReference type="NCBI Taxonomy" id="3818"/>
    <lineage>
        <taxon>Eukaryota</taxon>
        <taxon>Viridiplantae</taxon>
        <taxon>Streptophyta</taxon>
        <taxon>Embryophyta</taxon>
        <taxon>Tracheophyta</taxon>
        <taxon>Spermatophyta</taxon>
        <taxon>Magnoliopsida</taxon>
        <taxon>eudicotyledons</taxon>
        <taxon>Gunneridae</taxon>
        <taxon>Pentapetalae</taxon>
        <taxon>rosids</taxon>
        <taxon>fabids</taxon>
        <taxon>Fabales</taxon>
        <taxon>Fabaceae</taxon>
        <taxon>Papilionoideae</taxon>
        <taxon>50 kb inversion clade</taxon>
        <taxon>dalbergioids sensu lato</taxon>
        <taxon>Dalbergieae</taxon>
        <taxon>Pterocarpus clade</taxon>
        <taxon>Arachis</taxon>
    </lineage>
</organism>
<feature type="compositionally biased region" description="Basic and acidic residues" evidence="1">
    <location>
        <begin position="155"/>
        <end position="185"/>
    </location>
</feature>
<evidence type="ECO:0000313" key="3">
    <source>
        <dbReference type="Proteomes" id="UP000289738"/>
    </source>
</evidence>
<dbReference type="EMBL" id="SDMP01000007">
    <property type="protein sequence ID" value="RYR46649.1"/>
    <property type="molecule type" value="Genomic_DNA"/>
</dbReference>
<sequence length="447" mass="50878">MFDIHGRIMAEQVMKFSAEVGDVGGGRSGQSNFVQNDPPLAPPLLHVVEDMDADGGIPTKSMLRIAMTVVVQKTIRASVFVVEELEPFEGWSQDPFRVQLTAVDKKKENQNPNAAANPEEEKHKTKKPTPISLIRGFASLSVQDGNSQIRGIEGVPRRGETQEGERREKEDGADSMERFEKRGKEGTIDAENSIQLNTEECRVLSSKTNNTNESSKGILADPIDVRILEAELEDELVSEERFWREKSRVQWLKWGDKNTKFFHSKYKARNRRNKIHHLEDEEGNIAEDAEGIANMAQHYFTKLFTSSNPRDPAGEIADSSYAPVRVSELILPTRQWNQTKIRQFFSTDIAESILNTTIHEGEDSVTWMKEKNGGYSVASGYRWRWWVNTMEKVKSNAESNEKLELVANLLWQLWKARNELVFEGVRRSPSLSVELAQTMIIERKRTT</sequence>
<comment type="caution">
    <text evidence="2">The sequence shown here is derived from an EMBL/GenBank/DDBJ whole genome shotgun (WGS) entry which is preliminary data.</text>
</comment>
<gene>
    <name evidence="2" type="ORF">Ahy_A07g032408</name>
</gene>
<reference evidence="2 3" key="1">
    <citation type="submission" date="2019-01" db="EMBL/GenBank/DDBJ databases">
        <title>Sequencing of cultivated peanut Arachis hypogaea provides insights into genome evolution and oil improvement.</title>
        <authorList>
            <person name="Chen X."/>
        </authorList>
    </citation>
    <scope>NUCLEOTIDE SEQUENCE [LARGE SCALE GENOMIC DNA]</scope>
    <source>
        <strain evidence="3">cv. Fuhuasheng</strain>
        <tissue evidence="2">Leaves</tissue>
    </source>
</reference>
<dbReference type="STRING" id="3818.A0A445C6V8"/>
<feature type="region of interest" description="Disordered" evidence="1">
    <location>
        <begin position="104"/>
        <end position="130"/>
    </location>
</feature>
<name>A0A445C6V8_ARAHY</name>
<evidence type="ECO:0000313" key="2">
    <source>
        <dbReference type="EMBL" id="RYR46649.1"/>
    </source>
</evidence>
<dbReference type="AlphaFoldDB" id="A0A445C6V8"/>
<protein>
    <submittedName>
        <fullName evidence="2">Uncharacterized protein</fullName>
    </submittedName>
</protein>
<accession>A0A445C6V8</accession>
<dbReference type="Proteomes" id="UP000289738">
    <property type="component" value="Chromosome A07"/>
</dbReference>